<sequence length="267" mass="30717">MVDIVGLGHGVVVLDLMKKAIILYAMTGNPTTFVKDIMSLGFAHMKTSVSMRPCQDLFGRNALRIFWMRLFKSKRALSSHEKLLPTHSYLQEDFEQPLQLLPYGKECVGQISAEITTSGDYVESNGTKSLYPKHSGQVKIEGEPKKACKTVDTDQMFTDKDSIPLDEKVHFELREIYTKQYWYDRNLPMVVTYPCKLSRKRKFQETHGVSKRKCIIPKVIIDKENASALLNYECQKCIKGLKQHQQVFDWDGSDEVKFLVKCKNCNY</sequence>
<dbReference type="Proteomes" id="UP000789831">
    <property type="component" value="Unassembled WGS sequence"/>
</dbReference>
<dbReference type="EMBL" id="CAJVPL010000311">
    <property type="protein sequence ID" value="CAG8481843.1"/>
    <property type="molecule type" value="Genomic_DNA"/>
</dbReference>
<organism evidence="1 2">
    <name type="scientific">Ambispora gerdemannii</name>
    <dbReference type="NCBI Taxonomy" id="144530"/>
    <lineage>
        <taxon>Eukaryota</taxon>
        <taxon>Fungi</taxon>
        <taxon>Fungi incertae sedis</taxon>
        <taxon>Mucoromycota</taxon>
        <taxon>Glomeromycotina</taxon>
        <taxon>Glomeromycetes</taxon>
        <taxon>Archaeosporales</taxon>
        <taxon>Ambisporaceae</taxon>
        <taxon>Ambispora</taxon>
    </lineage>
</organism>
<evidence type="ECO:0000313" key="2">
    <source>
        <dbReference type="Proteomes" id="UP000789831"/>
    </source>
</evidence>
<dbReference type="AlphaFoldDB" id="A0A9N8W9S6"/>
<dbReference type="OrthoDB" id="2374788at2759"/>
<comment type="caution">
    <text evidence="1">The sequence shown here is derived from an EMBL/GenBank/DDBJ whole genome shotgun (WGS) entry which is preliminary data.</text>
</comment>
<name>A0A9N8W9S6_9GLOM</name>
<keyword evidence="2" id="KW-1185">Reference proteome</keyword>
<reference evidence="1" key="1">
    <citation type="submission" date="2021-06" db="EMBL/GenBank/DDBJ databases">
        <authorList>
            <person name="Kallberg Y."/>
            <person name="Tangrot J."/>
            <person name="Rosling A."/>
        </authorList>
    </citation>
    <scope>NUCLEOTIDE SEQUENCE</scope>
    <source>
        <strain evidence="1">MT106</strain>
    </source>
</reference>
<gene>
    <name evidence="1" type="ORF">AGERDE_LOCUS3277</name>
</gene>
<accession>A0A9N8W9S6</accession>
<proteinExistence type="predicted"/>
<protein>
    <submittedName>
        <fullName evidence="1">3838_t:CDS:1</fullName>
    </submittedName>
</protein>
<evidence type="ECO:0000313" key="1">
    <source>
        <dbReference type="EMBL" id="CAG8481843.1"/>
    </source>
</evidence>